<dbReference type="AlphaFoldDB" id="A0A8H7KHV4"/>
<feature type="region of interest" description="Disordered" evidence="2">
    <location>
        <begin position="313"/>
        <end position="334"/>
    </location>
</feature>
<dbReference type="Gene3D" id="1.10.150.130">
    <property type="match status" value="1"/>
</dbReference>
<sequence length="725" mass="79709">MRAQGLGPISKWVDDHLFLRIPRAHLAEYNSLRSRWASIIQCEGGQKHTRGRLWFRGESLDNGKFEEYDEDKALPILDLSTTSPRSPHDKLFSYAFQDIDTISERLGIPWETAKDSPFAASFTFIGLTWDAEKHTVSLPLAKRQKYHAAITAWQSVNTHTLKEAEELHGKLLHASLVLSQGRPYLINIEAFLGVFKDTPLKPRTPPKHLITDLLWWETALSSLHVERPIQASPTVTDPNAFSDASSEVGIGIIIGSKWRAWRLVPGWNAPGSGRDIGWAEAAEATSEFSATTWALSRAGGEAVAETAPPITFSNWSTTSATTRTPSSTHGTFPQHSIQRIPLPEASTLPTLHSSLPYPSQAIYPSSSSTSTTPNSLLSGTWLAKESSLSQNPNHPETPPIPAPSPSKISRHKSLQLSPPAGNGNPKFNAPLNLPSSSNAPSPAPYKSGLMPLPSILRPHVLAKERLIKWLPASGEDTRDLVGDRERVRQVLEAGWDESTLNTYGSGLLVFHVFCDAKQIPESHRTPSPSTLLSSFTAALAGSYSATAISNYLAGLRAWHILNRLEWHTNAAELNVLLRAAAKTAPSTTKRPKRTPFTLDTISKIHAHLNLDNPLHRATFACLTTAFYATARLGELTVPNLSSFDPTLHPSRSCLETVTDRNGEETTILHLPRTKTSKTGEDVYWTSQEGVSDPTAALDMHLRTNNPPHIFAHLRLSSRQRIQALN</sequence>
<evidence type="ECO:0000256" key="1">
    <source>
        <dbReference type="ARBA" id="ARBA00023125"/>
    </source>
</evidence>
<proteinExistence type="predicted"/>
<evidence type="ECO:0000313" key="4">
    <source>
        <dbReference type="Proteomes" id="UP000629468"/>
    </source>
</evidence>
<feature type="compositionally biased region" description="Low complexity" evidence="2">
    <location>
        <begin position="313"/>
        <end position="328"/>
    </location>
</feature>
<dbReference type="PANTHER" id="PTHR33050">
    <property type="entry name" value="REVERSE TRANSCRIPTASE DOMAIN-CONTAINING PROTEIN"/>
    <property type="match status" value="1"/>
</dbReference>
<accession>A0A8H7KHV4</accession>
<dbReference type="InterPro" id="IPR010998">
    <property type="entry name" value="Integrase_recombinase_N"/>
</dbReference>
<dbReference type="GO" id="GO:0003677">
    <property type="term" value="F:DNA binding"/>
    <property type="evidence" value="ECO:0007669"/>
    <property type="project" value="UniProtKB-KW"/>
</dbReference>
<feature type="compositionally biased region" description="Pro residues" evidence="2">
    <location>
        <begin position="395"/>
        <end position="404"/>
    </location>
</feature>
<reference evidence="3 4" key="1">
    <citation type="journal article" name="Sci. Rep.">
        <title>Telomere-to-telomere assembled and centromere annotated genomes of the two main subspecies of the button mushroom Agaricus bisporus reveal especially polymorphic chromosome ends.</title>
        <authorList>
            <person name="Sonnenberg A.S.M."/>
            <person name="Sedaghat-Telgerd N."/>
            <person name="Lavrijssen B."/>
            <person name="Ohm R.A."/>
            <person name="Hendrickx P.M."/>
            <person name="Scholtmeijer K."/>
            <person name="Baars J.J.P."/>
            <person name="van Peer A."/>
        </authorList>
    </citation>
    <scope>NUCLEOTIDE SEQUENCE [LARGE SCALE GENOMIC DNA]</scope>
    <source>
        <strain evidence="3 4">H119_p4</strain>
    </source>
</reference>
<evidence type="ECO:0000313" key="3">
    <source>
        <dbReference type="EMBL" id="KAF7776627.1"/>
    </source>
</evidence>
<evidence type="ECO:0000256" key="2">
    <source>
        <dbReference type="SAM" id="MobiDB-lite"/>
    </source>
</evidence>
<name>A0A8H7KHV4_AGABI</name>
<keyword evidence="1" id="KW-0238">DNA-binding</keyword>
<dbReference type="EMBL" id="JABXXO010000006">
    <property type="protein sequence ID" value="KAF7776627.1"/>
    <property type="molecule type" value="Genomic_DNA"/>
</dbReference>
<organism evidence="3 4">
    <name type="scientific">Agaricus bisporus var. burnettii</name>
    <dbReference type="NCBI Taxonomy" id="192524"/>
    <lineage>
        <taxon>Eukaryota</taxon>
        <taxon>Fungi</taxon>
        <taxon>Dikarya</taxon>
        <taxon>Basidiomycota</taxon>
        <taxon>Agaricomycotina</taxon>
        <taxon>Agaricomycetes</taxon>
        <taxon>Agaricomycetidae</taxon>
        <taxon>Agaricales</taxon>
        <taxon>Agaricineae</taxon>
        <taxon>Agaricaceae</taxon>
        <taxon>Agaricus</taxon>
    </lineage>
</organism>
<dbReference type="PANTHER" id="PTHR33050:SF7">
    <property type="entry name" value="RIBONUCLEASE H"/>
    <property type="match status" value="1"/>
</dbReference>
<feature type="region of interest" description="Disordered" evidence="2">
    <location>
        <begin position="385"/>
        <end position="445"/>
    </location>
</feature>
<feature type="compositionally biased region" description="Low complexity" evidence="2">
    <location>
        <begin position="428"/>
        <end position="440"/>
    </location>
</feature>
<dbReference type="Proteomes" id="UP000629468">
    <property type="component" value="Unassembled WGS sequence"/>
</dbReference>
<comment type="caution">
    <text evidence="3">The sequence shown here is derived from an EMBL/GenBank/DDBJ whole genome shotgun (WGS) entry which is preliminary data.</text>
</comment>
<dbReference type="InterPro" id="IPR052055">
    <property type="entry name" value="Hepadnavirus_pol/RT"/>
</dbReference>
<dbReference type="SUPFAM" id="SSF47823">
    <property type="entry name" value="lambda integrase-like, N-terminal domain"/>
    <property type="match status" value="1"/>
</dbReference>
<protein>
    <submittedName>
        <fullName evidence="3">Uncharacterized protein</fullName>
    </submittedName>
</protein>
<gene>
    <name evidence="3" type="ORF">Agabi119p4_5020</name>
</gene>